<keyword evidence="3" id="KW-1185">Reference proteome</keyword>
<feature type="compositionally biased region" description="Polar residues" evidence="1">
    <location>
        <begin position="1"/>
        <end position="14"/>
    </location>
</feature>
<reference evidence="2 3" key="1">
    <citation type="submission" date="2021-01" db="EMBL/GenBank/DDBJ databases">
        <title>Genome sequencing of Micromonospora fiedleri MG-37.</title>
        <authorList>
            <person name="Moreland P.E.J."/>
            <person name="Stach J.E.M."/>
        </authorList>
    </citation>
    <scope>NUCLEOTIDE SEQUENCE [LARGE SCALE GENOMIC DNA]</scope>
    <source>
        <strain evidence="2 3">MG-37</strain>
    </source>
</reference>
<feature type="region of interest" description="Disordered" evidence="1">
    <location>
        <begin position="1"/>
        <end position="23"/>
    </location>
</feature>
<organism evidence="2 3">
    <name type="scientific">Micromonospora fiedleri</name>
    <dbReference type="NCBI Taxonomy" id="1157498"/>
    <lineage>
        <taxon>Bacteria</taxon>
        <taxon>Bacillati</taxon>
        <taxon>Actinomycetota</taxon>
        <taxon>Actinomycetes</taxon>
        <taxon>Micromonosporales</taxon>
        <taxon>Micromonosporaceae</taxon>
        <taxon>Micromonospora</taxon>
    </lineage>
</organism>
<evidence type="ECO:0000313" key="3">
    <source>
        <dbReference type="Proteomes" id="UP000661193"/>
    </source>
</evidence>
<sequence length="88" mass="9335">MKKTTPNSPQSPDASANDDIDSSKLSDPISHFFTLHPNLDTLSLPAQTCETLGSLNVMSTNLAHSLESPHRNAALAILQLAELAGLLV</sequence>
<name>A0ABS1V051_9ACTN</name>
<dbReference type="EMBL" id="JAETXL010000103">
    <property type="protein sequence ID" value="MBL6280540.1"/>
    <property type="molecule type" value="Genomic_DNA"/>
</dbReference>
<accession>A0ABS1V051</accession>
<protein>
    <submittedName>
        <fullName evidence="2">Uncharacterized protein</fullName>
    </submittedName>
</protein>
<feature type="non-terminal residue" evidence="2">
    <location>
        <position position="88"/>
    </location>
</feature>
<dbReference type="Pfam" id="PF19619">
    <property type="entry name" value="DUF6124"/>
    <property type="match status" value="1"/>
</dbReference>
<gene>
    <name evidence="2" type="ORF">JMF97_30855</name>
</gene>
<evidence type="ECO:0000313" key="2">
    <source>
        <dbReference type="EMBL" id="MBL6280540.1"/>
    </source>
</evidence>
<evidence type="ECO:0000256" key="1">
    <source>
        <dbReference type="SAM" id="MobiDB-lite"/>
    </source>
</evidence>
<proteinExistence type="predicted"/>
<dbReference type="Proteomes" id="UP000661193">
    <property type="component" value="Unassembled WGS sequence"/>
</dbReference>
<comment type="caution">
    <text evidence="2">The sequence shown here is derived from an EMBL/GenBank/DDBJ whole genome shotgun (WGS) entry which is preliminary data.</text>
</comment>
<dbReference type="RefSeq" id="WP_203224696.1">
    <property type="nucleotide sequence ID" value="NZ_JAETXL010000103.1"/>
</dbReference>